<dbReference type="AlphaFoldDB" id="A0A2Z4FJ72"/>
<dbReference type="CDD" id="cd00198">
    <property type="entry name" value="vWFA"/>
    <property type="match status" value="1"/>
</dbReference>
<protein>
    <submittedName>
        <fullName evidence="1">Uncharacterized protein</fullName>
    </submittedName>
</protein>
<name>A0A2Z4FJ72_9DELT</name>
<evidence type="ECO:0000313" key="2">
    <source>
        <dbReference type="Proteomes" id="UP000249799"/>
    </source>
</evidence>
<proteinExistence type="predicted"/>
<dbReference type="Gene3D" id="3.40.50.410">
    <property type="entry name" value="von Willebrand factor, type A domain"/>
    <property type="match status" value="1"/>
</dbReference>
<accession>A0A2Z4FJ72</accession>
<dbReference type="Pfam" id="PF13519">
    <property type="entry name" value="VWA_2"/>
    <property type="match status" value="1"/>
</dbReference>
<reference evidence="1 2" key="1">
    <citation type="submission" date="2018-06" db="EMBL/GenBank/DDBJ databases">
        <title>Lujinxingia sediminis gen. nov. sp. nov., a new facultative anaerobic member of the class Deltaproteobacteria, and proposal of Lujinxingaceae fam. nov.</title>
        <authorList>
            <person name="Guo L.-Y."/>
            <person name="Li C.-M."/>
            <person name="Wang S."/>
            <person name="Du Z.-J."/>
        </authorList>
    </citation>
    <scope>NUCLEOTIDE SEQUENCE [LARGE SCALE GENOMIC DNA]</scope>
    <source>
        <strain evidence="1 2">FA350</strain>
    </source>
</reference>
<keyword evidence="2" id="KW-1185">Reference proteome</keyword>
<dbReference type="SUPFAM" id="SSF53300">
    <property type="entry name" value="vWA-like"/>
    <property type="match status" value="2"/>
</dbReference>
<dbReference type="OrthoDB" id="9781333at2"/>
<organism evidence="1 2">
    <name type="scientific">Bradymonas sediminis</name>
    <dbReference type="NCBI Taxonomy" id="1548548"/>
    <lineage>
        <taxon>Bacteria</taxon>
        <taxon>Deltaproteobacteria</taxon>
        <taxon>Bradymonadales</taxon>
        <taxon>Bradymonadaceae</taxon>
        <taxon>Bradymonas</taxon>
    </lineage>
</organism>
<dbReference type="SUPFAM" id="SSF52317">
    <property type="entry name" value="Class I glutamine amidotransferase-like"/>
    <property type="match status" value="1"/>
</dbReference>
<dbReference type="PANTHER" id="PTHR37947:SF2">
    <property type="entry name" value="VON WILLEBRAND FACTOR TYPE A"/>
    <property type="match status" value="1"/>
</dbReference>
<dbReference type="Pfam" id="PF00092">
    <property type="entry name" value="VWA"/>
    <property type="match status" value="1"/>
</dbReference>
<gene>
    <name evidence="1" type="ORF">DN745_06305</name>
</gene>
<dbReference type="Proteomes" id="UP000249799">
    <property type="component" value="Chromosome"/>
</dbReference>
<dbReference type="Gene3D" id="3.40.50.880">
    <property type="match status" value="2"/>
</dbReference>
<evidence type="ECO:0000313" key="1">
    <source>
        <dbReference type="EMBL" id="AWV88973.1"/>
    </source>
</evidence>
<dbReference type="PROSITE" id="PS50234">
    <property type="entry name" value="VWFA"/>
    <property type="match status" value="1"/>
</dbReference>
<dbReference type="SMART" id="SM00327">
    <property type="entry name" value="VWA"/>
    <property type="match status" value="2"/>
</dbReference>
<dbReference type="InterPro" id="IPR010768">
    <property type="entry name" value="GATase1-like"/>
</dbReference>
<dbReference type="KEGG" id="bsed:DN745_06305"/>
<dbReference type="Pfam" id="PF07090">
    <property type="entry name" value="GATase1_like"/>
    <property type="match status" value="1"/>
</dbReference>
<dbReference type="InterPro" id="IPR029062">
    <property type="entry name" value="Class_I_gatase-like"/>
</dbReference>
<dbReference type="RefSeq" id="WP_111333089.1">
    <property type="nucleotide sequence ID" value="NZ_CP030032.1"/>
</dbReference>
<dbReference type="InterPro" id="IPR036465">
    <property type="entry name" value="vWFA_dom_sf"/>
</dbReference>
<dbReference type="InterPro" id="IPR002035">
    <property type="entry name" value="VWF_A"/>
</dbReference>
<sequence>MIIKPNKITEALFWVLLVGAWLAMGYAFFNRIVEPGVDLIAFEFQGRSVEILAPLFFGVLLILPVLPLVNRFTLSDLPRAQRVINIVMRGLIIAALTGALIQVVLTSFESRVSTIFLVDTSASVPDSSIKEALEYINQARDARGERDEVQVLGFARHPYSIALPAEGALTEIARPAAEDDGLDTNPAAALRMAYGLFPQDHIKRIVIISDGNETRGDFLSEAHRANEFGIRLYNKETEIEMRPEVMVRALDVPEKIELGTPFKITAQIFSNHPDSATLQLWQNDFRAGTQKVDLETGVNEVVFETVVSEPGFMEFKLEMKVDGEDHFEANNQYVYSTNISGKPRVLYVEGEIRSRLYLERAMRDQQFELETRGPMGLPKTLKEFESFDLVLISDLAATYMSTEQMKLLDQYVKELGGGLVMVGGDSSFGPGGYYGSYLEEILPVEFEPKKKRETPSLALMLVIDKSGSMAGDRIELAKEASKAAVKILGKNDKVGVIAFDDTVEHLVRMQKATNRVRILSDISRLQPSGGTNIASGIEAAFETLLLTPARKKHVILLTDGHSDSSNIFSELLPSMRISDMTVSTVAVGGESASTLLKRIAEGGGGRYYFTSNPYNIPRIFMKETSTVSRSSMVEEPFRPRVVKQTQMLKGIDFSRAPYLLGYVSTQAKRGAETLMVSDYNEPILVRWRRGLGKVVVFTSDLKNRWAVQWVRWPGYSKFWAQLIRDTMRTDDRMNLAMRTEIDQGRAHLVVDAVGQDDRFINGLQSSVTLRTPSGKNKTVTLEQTAAGRYETRVELDEYGSYGLKARHDIDGDTLAVSLGSISYPYAREYLFLEPNRQMLQQAAAIAGGATNPTAETLFDPMGEEVKYRRELWPYFLIVALGLLLLDLALRRIRLWGSTELKWGNYFK</sequence>
<dbReference type="EMBL" id="CP030032">
    <property type="protein sequence ID" value="AWV88973.1"/>
    <property type="molecule type" value="Genomic_DNA"/>
</dbReference>
<dbReference type="PANTHER" id="PTHR37947">
    <property type="entry name" value="BLL2462 PROTEIN"/>
    <property type="match status" value="1"/>
</dbReference>